<keyword evidence="1" id="KW-0812">Transmembrane</keyword>
<dbReference type="Pfam" id="PF09335">
    <property type="entry name" value="VTT_dom"/>
    <property type="match status" value="1"/>
</dbReference>
<evidence type="ECO:0000259" key="2">
    <source>
        <dbReference type="Pfam" id="PF09335"/>
    </source>
</evidence>
<dbReference type="InterPro" id="IPR032816">
    <property type="entry name" value="VTT_dom"/>
</dbReference>
<protein>
    <submittedName>
        <fullName evidence="3">TVP38/TMEM64 family protein</fullName>
    </submittedName>
</protein>
<feature type="transmembrane region" description="Helical" evidence="1">
    <location>
        <begin position="184"/>
        <end position="201"/>
    </location>
</feature>
<proteinExistence type="predicted"/>
<keyword evidence="1" id="KW-1133">Transmembrane helix</keyword>
<name>A0A6A8G8R8_9EURY</name>
<gene>
    <name evidence="3" type="ORF">GJR99_13845</name>
</gene>
<comment type="caution">
    <text evidence="3">The sequence shown here is derived from an EMBL/GenBank/DDBJ whole genome shotgun (WGS) entry which is preliminary data.</text>
</comment>
<sequence length="215" mass="22126">MNRPRLVAGLALAVVVVAAFAVSPATVISHATWVAADPVRLVVAASLLALVRPLLAWPTTLLALVVGYGLGPVGIPFALALIVLTSIPPFLFARHYREATRLAEVGEQTVAITGSVRGVTASRLLPVPSDVVSVAAGVANVRLGAFALGTAIGELPWAIAGVVAGASVETLTTESLQAIVRPEFAVLVALAGVALLVPPVYRRYRSKTEATTDAN</sequence>
<dbReference type="RefSeq" id="WP_151113139.1">
    <property type="nucleotide sequence ID" value="NZ_WKJQ01000001.1"/>
</dbReference>
<keyword evidence="1" id="KW-0472">Membrane</keyword>
<feature type="transmembrane region" description="Helical" evidence="1">
    <location>
        <begin position="60"/>
        <end position="87"/>
    </location>
</feature>
<dbReference type="EMBL" id="WKJQ01000001">
    <property type="protein sequence ID" value="MRW97650.1"/>
    <property type="molecule type" value="Genomic_DNA"/>
</dbReference>
<evidence type="ECO:0000256" key="1">
    <source>
        <dbReference type="SAM" id="Phobius"/>
    </source>
</evidence>
<reference evidence="3 4" key="1">
    <citation type="submission" date="2019-11" db="EMBL/GenBank/DDBJ databases">
        <title>Whole genome sequence of Haloferax sp. MBLA0078.</title>
        <authorList>
            <person name="Seo M.-J."/>
            <person name="Cho E.-S."/>
        </authorList>
    </citation>
    <scope>NUCLEOTIDE SEQUENCE [LARGE SCALE GENOMIC DNA]</scope>
    <source>
        <strain evidence="3 4">MBLA0078</strain>
    </source>
</reference>
<evidence type="ECO:0000313" key="4">
    <source>
        <dbReference type="Proteomes" id="UP000443423"/>
    </source>
</evidence>
<keyword evidence="4" id="KW-1185">Reference proteome</keyword>
<dbReference type="Proteomes" id="UP000443423">
    <property type="component" value="Unassembled WGS sequence"/>
</dbReference>
<dbReference type="AlphaFoldDB" id="A0A6A8G8R8"/>
<evidence type="ECO:0000313" key="3">
    <source>
        <dbReference type="EMBL" id="MRW97650.1"/>
    </source>
</evidence>
<accession>A0A6A8G8R8</accession>
<organism evidence="3 4">
    <name type="scientific">Haloferax marinum</name>
    <dbReference type="NCBI Taxonomy" id="2666143"/>
    <lineage>
        <taxon>Archaea</taxon>
        <taxon>Methanobacteriati</taxon>
        <taxon>Methanobacteriota</taxon>
        <taxon>Stenosarchaea group</taxon>
        <taxon>Halobacteria</taxon>
        <taxon>Halobacteriales</taxon>
        <taxon>Haloferacaceae</taxon>
        <taxon>Haloferax</taxon>
    </lineage>
</organism>
<feature type="transmembrane region" description="Helical" evidence="1">
    <location>
        <begin position="143"/>
        <end position="164"/>
    </location>
</feature>
<feature type="domain" description="VTT" evidence="2">
    <location>
        <begin position="57"/>
        <end position="166"/>
    </location>
</feature>